<evidence type="ECO:0000256" key="1">
    <source>
        <dbReference type="ARBA" id="ARBA00022801"/>
    </source>
</evidence>
<dbReference type="InterPro" id="IPR039329">
    <property type="entry name" value="SIAE"/>
</dbReference>
<name>A0A562MIC8_9SPHI</name>
<evidence type="ECO:0000313" key="4">
    <source>
        <dbReference type="EMBL" id="TWI19646.1"/>
    </source>
</evidence>
<gene>
    <name evidence="4" type="ORF">IQ31_02559</name>
</gene>
<evidence type="ECO:0000259" key="2">
    <source>
        <dbReference type="Pfam" id="PF03629"/>
    </source>
</evidence>
<dbReference type="Proteomes" id="UP000315908">
    <property type="component" value="Unassembled WGS sequence"/>
</dbReference>
<accession>A0A562MIC8</accession>
<keyword evidence="1" id="KW-0378">Hydrolase</keyword>
<feature type="domain" description="Sialate O-acetylesterase" evidence="2">
    <location>
        <begin position="494"/>
        <end position="594"/>
    </location>
</feature>
<comment type="caution">
    <text evidence="4">The sequence shown here is derived from an EMBL/GenBank/DDBJ whole genome shotgun (WGS) entry which is preliminary data.</text>
</comment>
<dbReference type="InterPro" id="IPR036514">
    <property type="entry name" value="SGNH_hydro_sf"/>
</dbReference>
<dbReference type="PANTHER" id="PTHR22901">
    <property type="entry name" value="SIALATE O-ACETYLESTERASE"/>
    <property type="match status" value="1"/>
</dbReference>
<reference evidence="4 5" key="1">
    <citation type="journal article" date="2015" name="Stand. Genomic Sci.">
        <title>Genomic Encyclopedia of Bacterial and Archaeal Type Strains, Phase III: the genomes of soil and plant-associated and newly described type strains.</title>
        <authorList>
            <person name="Whitman W.B."/>
            <person name="Woyke T."/>
            <person name="Klenk H.P."/>
            <person name="Zhou Y."/>
            <person name="Lilburn T.G."/>
            <person name="Beck B.J."/>
            <person name="De Vos P."/>
            <person name="Vandamme P."/>
            <person name="Eisen J.A."/>
            <person name="Garrity G."/>
            <person name="Hugenholtz P."/>
            <person name="Kyrpides N.C."/>
        </authorList>
    </citation>
    <scope>NUCLEOTIDE SEQUENCE [LARGE SCALE GENOMIC DNA]</scope>
    <source>
        <strain evidence="4 5">CGMCC 1.6855</strain>
    </source>
</reference>
<feature type="domain" description="SGNH hydrolase-type esterase" evidence="3">
    <location>
        <begin position="42"/>
        <end position="218"/>
    </location>
</feature>
<organism evidence="4 5">
    <name type="scientific">Sphingobacterium siyangense</name>
    <dbReference type="NCBI Taxonomy" id="459529"/>
    <lineage>
        <taxon>Bacteria</taxon>
        <taxon>Pseudomonadati</taxon>
        <taxon>Bacteroidota</taxon>
        <taxon>Sphingobacteriia</taxon>
        <taxon>Sphingobacteriales</taxon>
        <taxon>Sphingobacteriaceae</taxon>
        <taxon>Sphingobacterium</taxon>
    </lineage>
</organism>
<dbReference type="InterPro" id="IPR013830">
    <property type="entry name" value="SGNH_hydro"/>
</dbReference>
<sequence length="704" mass="79266">MMKMKSLISTLHTYISKKGGLLLGLMVSISIAVGQPRTKVACIGNSVTFGYGLGNSKEDSYPGQLQALLGQRFEVRNFGHSGATLLRKGHRPYYKTEEYRKALDYKPDVAIIHLGLNDTDPRNWPNYKNSFASDYATLIDSIRSVNPKVQIYICRLTPIFSGHPRFLSGTRDWYDQIQALIPQIAKNNQVGLIDLNSPLRYRIDLFDDYLHPNREGAALIAEQVAHVLIPVLQDLQVAETIGSDMVLQRNWENSIYGKGTAADVITLAFNKKNYKTQVNPEGFWEIKLPKMEAGGPYEITVRSGKQKIVLKNILFGDVYLASGQSNMAFQLRGATKGEELIKDAPHLKNVRLFKCRSLVETNAVAWDTATLRKVNDLSFFSGAWRQATGAEAAQFSAVAYSFAQQIASEQHIPIGIIDLSVGGSNTESWIDRKSLENDDLLASYIHNWQKSDFLQDFCRERASQNLAVSKVKNQRHPYQPAYNFEAGVSKWLSTGLKGILWYQGESNAHNIELHERLFKTLISSWRKSFHQDLPFFFVQLTSIDRPSWGDFRNSQRLLEKAIAGTYMAVTIDVGDSLDVHPREKIVVGRRLANLVRKHVYGVELNADHPDLVRYALRDDKLLLTFDHCIKLITPGNAPVKGFQVMDNKGKISDVNANILSGNVVQIVKPNFQFTKILYGYEPFSRANLQNEIGTPVSTFDLTIN</sequence>
<dbReference type="AlphaFoldDB" id="A0A562MIC8"/>
<dbReference type="EMBL" id="VLKR01000012">
    <property type="protein sequence ID" value="TWI19646.1"/>
    <property type="molecule type" value="Genomic_DNA"/>
</dbReference>
<evidence type="ECO:0000313" key="5">
    <source>
        <dbReference type="Proteomes" id="UP000315908"/>
    </source>
</evidence>
<protein>
    <submittedName>
        <fullName evidence="4">Sialate O-acetylesterase</fullName>
    </submittedName>
</protein>
<dbReference type="SUPFAM" id="SSF52266">
    <property type="entry name" value="SGNH hydrolase"/>
    <property type="match status" value="2"/>
</dbReference>
<dbReference type="GO" id="GO:0005975">
    <property type="term" value="P:carbohydrate metabolic process"/>
    <property type="evidence" value="ECO:0007669"/>
    <property type="project" value="TreeGrafter"/>
</dbReference>
<evidence type="ECO:0000259" key="3">
    <source>
        <dbReference type="Pfam" id="PF13472"/>
    </source>
</evidence>
<dbReference type="Gene3D" id="3.40.50.1110">
    <property type="entry name" value="SGNH hydrolase"/>
    <property type="match status" value="2"/>
</dbReference>
<dbReference type="Pfam" id="PF13472">
    <property type="entry name" value="Lipase_GDSL_2"/>
    <property type="match status" value="1"/>
</dbReference>
<dbReference type="PANTHER" id="PTHR22901:SF0">
    <property type="entry name" value="SIALATE O-ACETYLESTERASE"/>
    <property type="match status" value="1"/>
</dbReference>
<dbReference type="InterPro" id="IPR005181">
    <property type="entry name" value="SASA"/>
</dbReference>
<dbReference type="Pfam" id="PF03629">
    <property type="entry name" value="SASA"/>
    <property type="match status" value="1"/>
</dbReference>
<proteinExistence type="predicted"/>
<dbReference type="GO" id="GO:0001681">
    <property type="term" value="F:sialate O-acetylesterase activity"/>
    <property type="evidence" value="ECO:0007669"/>
    <property type="project" value="InterPro"/>
</dbReference>